<dbReference type="Pfam" id="PF14667">
    <property type="entry name" value="Polysacc_synt_C"/>
    <property type="match status" value="1"/>
</dbReference>
<sequence>MANPRRTVTENHRLSPLINLLKKPQAFPLLLSFFLFLTWITLRLQHSSHLSSHAKSHHHPDSEVLDGDDKVNLIRFDTASISPVRKDDRGWLLDPVTLARDSQLHEGLSFLGAGVFTFLVSALFAGGAAMCVSIHVGEIKPGELRGNHRHHTCNETFVIWGAKTRFRLENHKVEKGYAEVLIGEDEVAVAVSPSGTAHAIVNVDPVRSTFLIGCQDSNMHNSSTSDYKVWKDL</sequence>
<organism evidence="3 4">
    <name type="scientific">Brassica napus</name>
    <name type="common">Rape</name>
    <dbReference type="NCBI Taxonomy" id="3708"/>
    <lineage>
        <taxon>Eukaryota</taxon>
        <taxon>Viridiplantae</taxon>
        <taxon>Streptophyta</taxon>
        <taxon>Embryophyta</taxon>
        <taxon>Tracheophyta</taxon>
        <taxon>Spermatophyta</taxon>
        <taxon>Magnoliopsida</taxon>
        <taxon>eudicotyledons</taxon>
        <taxon>Gunneridae</taxon>
        <taxon>Pentapetalae</taxon>
        <taxon>rosids</taxon>
        <taxon>malvids</taxon>
        <taxon>Brassicales</taxon>
        <taxon>Brassicaceae</taxon>
        <taxon>Brassiceae</taxon>
        <taxon>Brassica</taxon>
    </lineage>
</organism>
<evidence type="ECO:0000259" key="2">
    <source>
        <dbReference type="Pfam" id="PF14667"/>
    </source>
</evidence>
<accession>A0ABQ7YAI9</accession>
<evidence type="ECO:0000313" key="4">
    <source>
        <dbReference type="Proteomes" id="UP000824890"/>
    </source>
</evidence>
<dbReference type="SUPFAM" id="SSF51182">
    <property type="entry name" value="RmlC-like cupins"/>
    <property type="match status" value="1"/>
</dbReference>
<keyword evidence="4" id="KW-1185">Reference proteome</keyword>
<feature type="transmembrane region" description="Helical" evidence="1">
    <location>
        <begin position="25"/>
        <end position="42"/>
    </location>
</feature>
<dbReference type="InterPro" id="IPR014710">
    <property type="entry name" value="RmlC-like_jellyroll"/>
</dbReference>
<protein>
    <recommendedName>
        <fullName evidence="2">Capsular polysaccharide assembling protein CapF C-terminal domain-containing protein</fullName>
    </recommendedName>
</protein>
<keyword evidence="1" id="KW-1133">Transmembrane helix</keyword>
<gene>
    <name evidence="3" type="ORF">HID58_082398</name>
</gene>
<dbReference type="Proteomes" id="UP000824890">
    <property type="component" value="Unassembled WGS sequence"/>
</dbReference>
<dbReference type="InterPro" id="IPR029303">
    <property type="entry name" value="CapF_C"/>
</dbReference>
<reference evidence="3 4" key="1">
    <citation type="submission" date="2021-05" db="EMBL/GenBank/DDBJ databases">
        <title>Genome Assembly of Synthetic Allotetraploid Brassica napus Reveals Homoeologous Exchanges between Subgenomes.</title>
        <authorList>
            <person name="Davis J.T."/>
        </authorList>
    </citation>
    <scope>NUCLEOTIDE SEQUENCE [LARGE SCALE GENOMIC DNA]</scope>
    <source>
        <strain evidence="4">cv. Da-Ae</strain>
        <tissue evidence="3">Seedling</tissue>
    </source>
</reference>
<dbReference type="PANTHER" id="PTHR37742:SF1">
    <property type="entry name" value="OS01G0810200 PROTEIN"/>
    <property type="match status" value="1"/>
</dbReference>
<keyword evidence="1" id="KW-0812">Transmembrane</keyword>
<dbReference type="InterPro" id="IPR011051">
    <property type="entry name" value="RmlC_Cupin_sf"/>
</dbReference>
<proteinExistence type="predicted"/>
<name>A0ABQ7YAI9_BRANA</name>
<evidence type="ECO:0000256" key="1">
    <source>
        <dbReference type="SAM" id="Phobius"/>
    </source>
</evidence>
<evidence type="ECO:0000313" key="3">
    <source>
        <dbReference type="EMBL" id="KAH0865187.1"/>
    </source>
</evidence>
<dbReference type="PANTHER" id="PTHR37742">
    <property type="entry name" value="OS01G0810200 PROTEIN"/>
    <property type="match status" value="1"/>
</dbReference>
<feature type="domain" description="Capsular polysaccharide assembling protein CapF C-terminal" evidence="2">
    <location>
        <begin position="135"/>
        <end position="205"/>
    </location>
</feature>
<feature type="transmembrane region" description="Helical" evidence="1">
    <location>
        <begin position="108"/>
        <end position="130"/>
    </location>
</feature>
<dbReference type="EMBL" id="JAGKQM010000018">
    <property type="protein sequence ID" value="KAH0865187.1"/>
    <property type="molecule type" value="Genomic_DNA"/>
</dbReference>
<keyword evidence="1" id="KW-0472">Membrane</keyword>
<comment type="caution">
    <text evidence="3">The sequence shown here is derived from an EMBL/GenBank/DDBJ whole genome shotgun (WGS) entry which is preliminary data.</text>
</comment>
<dbReference type="Gene3D" id="2.60.120.10">
    <property type="entry name" value="Jelly Rolls"/>
    <property type="match status" value="1"/>
</dbReference>